<proteinExistence type="predicted"/>
<dbReference type="Pfam" id="PF09717">
    <property type="entry name" value="CPW_WPC"/>
    <property type="match status" value="2"/>
</dbReference>
<feature type="chain" id="PRO_5042270251" description="CPW-WPC domain-containing protein" evidence="1">
    <location>
        <begin position="24"/>
        <end position="284"/>
    </location>
</feature>
<dbReference type="NCBIfam" id="TIGR01492">
    <property type="entry name" value="CPW_WPC"/>
    <property type="match status" value="2"/>
</dbReference>
<dbReference type="AlphaFoldDB" id="A0AAD9LEL1"/>
<organism evidence="3 4">
    <name type="scientific">Babesia divergens</name>
    <dbReference type="NCBI Taxonomy" id="32595"/>
    <lineage>
        <taxon>Eukaryota</taxon>
        <taxon>Sar</taxon>
        <taxon>Alveolata</taxon>
        <taxon>Apicomplexa</taxon>
        <taxon>Aconoidasida</taxon>
        <taxon>Piroplasmida</taxon>
        <taxon>Babesiidae</taxon>
        <taxon>Babesia</taxon>
    </lineage>
</organism>
<dbReference type="Proteomes" id="UP001195914">
    <property type="component" value="Unassembled WGS sequence"/>
</dbReference>
<dbReference type="SMART" id="SM01099">
    <property type="entry name" value="CPW_WPC"/>
    <property type="match status" value="2"/>
</dbReference>
<evidence type="ECO:0000256" key="1">
    <source>
        <dbReference type="SAM" id="SignalP"/>
    </source>
</evidence>
<gene>
    <name evidence="3" type="ORF">X943_001446</name>
</gene>
<sequence length="284" mass="31890">MGFYRALLPFYLILFWCVGVLFATEPDHGIDGEPSSPAEAISKDVSGLSEQLDEVAEEGEWKDETLGPEEAHAKKQEAFEGLYQHALDQGLEDGKAAYKAYEHSAVEELDLVGLASEHLKRFWYTGQCRRQYWLQCPNGWSWNDDAKQCIAPQDYIGPCDIRKDFTHMNRDAREEYAWRCHVSWPCVNDLPIDKDMLCPLEWIKVSNSICLAPPGYSGVCPPISDFGGMTALDKAVYEHMCDVKWPRVVTMTPKWPTLMTTSSLLGSDQGLSGAINEAGVMVPM</sequence>
<reference evidence="3" key="2">
    <citation type="submission" date="2021-05" db="EMBL/GenBank/DDBJ databases">
        <authorList>
            <person name="Pain A."/>
        </authorList>
    </citation>
    <scope>NUCLEOTIDE SEQUENCE</scope>
    <source>
        <strain evidence="3">1802A</strain>
    </source>
</reference>
<protein>
    <recommendedName>
        <fullName evidence="2">CPW-WPC domain-containing protein</fullName>
    </recommendedName>
</protein>
<evidence type="ECO:0000313" key="3">
    <source>
        <dbReference type="EMBL" id="KAK1932932.1"/>
    </source>
</evidence>
<keyword evidence="1" id="KW-0732">Signal</keyword>
<comment type="caution">
    <text evidence="3">The sequence shown here is derived from an EMBL/GenBank/DDBJ whole genome shotgun (WGS) entry which is preliminary data.</text>
</comment>
<reference evidence="3" key="1">
    <citation type="journal article" date="2014" name="Nucleic Acids Res.">
        <title>The evolutionary dynamics of variant antigen genes in Babesia reveal a history of genomic innovation underlying host-parasite interaction.</title>
        <authorList>
            <person name="Jackson A.P."/>
            <person name="Otto T.D."/>
            <person name="Darby A."/>
            <person name="Ramaprasad A."/>
            <person name="Xia D."/>
            <person name="Echaide I.E."/>
            <person name="Farber M."/>
            <person name="Gahlot S."/>
            <person name="Gamble J."/>
            <person name="Gupta D."/>
            <person name="Gupta Y."/>
            <person name="Jackson L."/>
            <person name="Malandrin L."/>
            <person name="Malas T.B."/>
            <person name="Moussa E."/>
            <person name="Nair M."/>
            <person name="Reid A.J."/>
            <person name="Sanders M."/>
            <person name="Sharma J."/>
            <person name="Tracey A."/>
            <person name="Quail M.A."/>
            <person name="Weir W."/>
            <person name="Wastling J.M."/>
            <person name="Hall N."/>
            <person name="Willadsen P."/>
            <person name="Lingelbach K."/>
            <person name="Shiels B."/>
            <person name="Tait A."/>
            <person name="Berriman M."/>
            <person name="Allred D.R."/>
            <person name="Pain A."/>
        </authorList>
    </citation>
    <scope>NUCLEOTIDE SEQUENCE</scope>
    <source>
        <strain evidence="3">1802A</strain>
    </source>
</reference>
<dbReference type="InterPro" id="IPR006387">
    <property type="entry name" value="CPW_WPC_dom"/>
</dbReference>
<feature type="signal peptide" evidence="1">
    <location>
        <begin position="1"/>
        <end position="23"/>
    </location>
</feature>
<evidence type="ECO:0000313" key="4">
    <source>
        <dbReference type="Proteomes" id="UP001195914"/>
    </source>
</evidence>
<feature type="domain" description="CPW-WPC" evidence="2">
    <location>
        <begin position="192"/>
        <end position="249"/>
    </location>
</feature>
<accession>A0AAD9LEL1</accession>
<evidence type="ECO:0000259" key="2">
    <source>
        <dbReference type="SMART" id="SM01099"/>
    </source>
</evidence>
<dbReference type="EMBL" id="JAHBMH010000073">
    <property type="protein sequence ID" value="KAK1932932.1"/>
    <property type="molecule type" value="Genomic_DNA"/>
</dbReference>
<feature type="domain" description="CPW-WPC" evidence="2">
    <location>
        <begin position="128"/>
        <end position="188"/>
    </location>
</feature>
<keyword evidence="4" id="KW-1185">Reference proteome</keyword>
<name>A0AAD9LEL1_BABDI</name>